<evidence type="ECO:0000313" key="4">
    <source>
        <dbReference type="Proteomes" id="UP000183975"/>
    </source>
</evidence>
<feature type="transmembrane region" description="Helical" evidence="1">
    <location>
        <begin position="89"/>
        <end position="107"/>
    </location>
</feature>
<feature type="transmembrane region" description="Helical" evidence="1">
    <location>
        <begin position="154"/>
        <end position="174"/>
    </location>
</feature>
<accession>A0A1M6QIJ7</accession>
<feature type="transmembrane region" description="Helical" evidence="1">
    <location>
        <begin position="32"/>
        <end position="51"/>
    </location>
</feature>
<dbReference type="AlphaFoldDB" id="A0A1M6QIJ7"/>
<organism evidence="3 4">
    <name type="scientific">Anaerotignum lactatifermentans DSM 14214</name>
    <dbReference type="NCBI Taxonomy" id="1121323"/>
    <lineage>
        <taxon>Bacteria</taxon>
        <taxon>Bacillati</taxon>
        <taxon>Bacillota</taxon>
        <taxon>Clostridia</taxon>
        <taxon>Lachnospirales</taxon>
        <taxon>Anaerotignaceae</taxon>
        <taxon>Anaerotignum</taxon>
    </lineage>
</organism>
<dbReference type="RefSeq" id="WP_143158953.1">
    <property type="nucleotide sequence ID" value="NZ_FRAH01000019.1"/>
</dbReference>
<evidence type="ECO:0000259" key="2">
    <source>
        <dbReference type="Pfam" id="PF25231"/>
    </source>
</evidence>
<dbReference type="Pfam" id="PF25231">
    <property type="entry name" value="DUF7847"/>
    <property type="match status" value="1"/>
</dbReference>
<gene>
    <name evidence="3" type="ORF">SAMN02745138_01327</name>
</gene>
<keyword evidence="4" id="KW-1185">Reference proteome</keyword>
<evidence type="ECO:0000313" key="3">
    <source>
        <dbReference type="EMBL" id="SHK20099.1"/>
    </source>
</evidence>
<feature type="domain" description="DUF7847" evidence="2">
    <location>
        <begin position="31"/>
        <end position="230"/>
    </location>
</feature>
<dbReference type="EMBL" id="FRAH01000019">
    <property type="protein sequence ID" value="SHK20099.1"/>
    <property type="molecule type" value="Genomic_DNA"/>
</dbReference>
<dbReference type="Proteomes" id="UP000183975">
    <property type="component" value="Unassembled WGS sequence"/>
</dbReference>
<feature type="transmembrane region" description="Helical" evidence="1">
    <location>
        <begin position="195"/>
        <end position="218"/>
    </location>
</feature>
<dbReference type="OrthoDB" id="2067254at2"/>
<keyword evidence="1" id="KW-0472">Membrane</keyword>
<protein>
    <recommendedName>
        <fullName evidence="2">DUF7847 domain-containing protein</fullName>
    </recommendedName>
</protein>
<evidence type="ECO:0000256" key="1">
    <source>
        <dbReference type="SAM" id="Phobius"/>
    </source>
</evidence>
<reference evidence="3 4" key="1">
    <citation type="submission" date="2016-11" db="EMBL/GenBank/DDBJ databases">
        <authorList>
            <person name="Jaros S."/>
            <person name="Januszkiewicz K."/>
            <person name="Wedrychowicz H."/>
        </authorList>
    </citation>
    <scope>NUCLEOTIDE SEQUENCE [LARGE SCALE GENOMIC DNA]</scope>
    <source>
        <strain evidence="3 4">DSM 14214</strain>
    </source>
</reference>
<feature type="transmembrane region" description="Helical" evidence="1">
    <location>
        <begin position="224"/>
        <end position="250"/>
    </location>
</feature>
<feature type="transmembrane region" description="Helical" evidence="1">
    <location>
        <begin position="128"/>
        <end position="148"/>
    </location>
</feature>
<keyword evidence="1" id="KW-1133">Transmembrane helix</keyword>
<keyword evidence="1" id="KW-0812">Transmembrane</keyword>
<sequence>MEEIKRLVYSRELRWNEIMVIAMRLFRENIKVVAAGMLVIGLPISILLTLIQGRVMSMLEIADQVSAKTLVLSPQESVNLLQQMMTNNVLLMAVTVFLEAIFTIGVAKATKWRLEGRRFSASKAFVEAMSLEPVVVKVGIVYMILFLLGTLLVIPAIYLGVVWCLYLYCIALGGRRSVDALGHSRVLVRSRWWRTFGFLIILAAISYCWNSVLSLIFMLFPDNFAVNCVYTCITYLTQGFVVSATAILFLNRESGLFGMASLQEPEEVQEAEGEKAE</sequence>
<proteinExistence type="predicted"/>
<name>A0A1M6QIJ7_9FIRM</name>
<dbReference type="InterPro" id="IPR057169">
    <property type="entry name" value="DUF7847"/>
</dbReference>